<evidence type="ECO:0000313" key="4">
    <source>
        <dbReference type="Proteomes" id="UP000245921"/>
    </source>
</evidence>
<comment type="caution">
    <text evidence="3">The sequence shown here is derived from an EMBL/GenBank/DDBJ whole genome shotgun (WGS) entry which is preliminary data.</text>
</comment>
<evidence type="ECO:0000313" key="3">
    <source>
        <dbReference type="EMBL" id="PWJ95521.1"/>
    </source>
</evidence>
<accession>A0AA45C7U0</accession>
<evidence type="ECO:0000259" key="2">
    <source>
        <dbReference type="Pfam" id="PF00561"/>
    </source>
</evidence>
<keyword evidence="1" id="KW-0472">Membrane</keyword>
<dbReference type="InterPro" id="IPR029058">
    <property type="entry name" value="AB_hydrolase_fold"/>
</dbReference>
<protein>
    <submittedName>
        <fullName evidence="3">Pimeloyl-ACP methyl ester carboxylesterase</fullName>
    </submittedName>
</protein>
<dbReference type="InterPro" id="IPR000073">
    <property type="entry name" value="AB_hydrolase_1"/>
</dbReference>
<sequence>MKKILKIFFIFIFIIFIFASLNYMFSYLEAKRGLSYLEKNYKTINVDNKKIAYYEEGAGETIIFLHDFMSSAKDFEDISKKLSEKYRVISIDLPGFGFSTKSTDLNYSKKSMGKLINKFTKELNIETFYLVGHSMGGEIAINTYFEDTKKIKKLILINSQGYTKTKFIPNWISDSQFFSRIFLKFGFQSYFLQQSIYKNNLHDKSKYEDSTFLKNYTLTFNIPSKTLQKIDLDDDSSLNKDKISEINIPTLILWGNYDKTLNIEYAKKFNEQIKNSTLVYLDTGHNPMIEKSDYISNLILNFLK</sequence>
<name>A0AA45C7U0_9BACT</name>
<reference evidence="3 4" key="1">
    <citation type="submission" date="2018-05" db="EMBL/GenBank/DDBJ databases">
        <title>Genomic Encyclopedia of Type Strains, Phase IV (KMG-IV): sequencing the most valuable type-strain genomes for metagenomic binning, comparative biology and taxonomic classification.</title>
        <authorList>
            <person name="Goeker M."/>
        </authorList>
    </citation>
    <scope>NUCLEOTIDE SEQUENCE [LARGE SCALE GENOMIC DNA]</scope>
    <source>
        <strain evidence="3 4">DSM 24906</strain>
    </source>
</reference>
<dbReference type="Pfam" id="PF00561">
    <property type="entry name" value="Abhydrolase_1"/>
    <property type="match status" value="1"/>
</dbReference>
<feature type="domain" description="AB hydrolase-1" evidence="2">
    <location>
        <begin position="61"/>
        <end position="291"/>
    </location>
</feature>
<dbReference type="PRINTS" id="PR00111">
    <property type="entry name" value="ABHYDROLASE"/>
</dbReference>
<dbReference type="RefSeq" id="WP_109604429.1">
    <property type="nucleotide sequence ID" value="NZ_JAMHJO010000003.1"/>
</dbReference>
<organism evidence="3 4">
    <name type="scientific">Oceanotoga teriensis</name>
    <dbReference type="NCBI Taxonomy" id="515440"/>
    <lineage>
        <taxon>Bacteria</taxon>
        <taxon>Thermotogati</taxon>
        <taxon>Thermotogota</taxon>
        <taxon>Thermotogae</taxon>
        <taxon>Petrotogales</taxon>
        <taxon>Petrotogaceae</taxon>
        <taxon>Oceanotoga</taxon>
    </lineage>
</organism>
<dbReference type="GO" id="GO:0003824">
    <property type="term" value="F:catalytic activity"/>
    <property type="evidence" value="ECO:0007669"/>
    <property type="project" value="InterPro"/>
</dbReference>
<evidence type="ECO:0000256" key="1">
    <source>
        <dbReference type="SAM" id="Phobius"/>
    </source>
</evidence>
<gene>
    <name evidence="3" type="ORF">C7380_105151</name>
</gene>
<dbReference type="PANTHER" id="PTHR43798:SF33">
    <property type="entry name" value="HYDROLASE, PUTATIVE (AFU_ORTHOLOGUE AFUA_2G14860)-RELATED"/>
    <property type="match status" value="1"/>
</dbReference>
<dbReference type="InterPro" id="IPR050266">
    <property type="entry name" value="AB_hydrolase_sf"/>
</dbReference>
<dbReference type="PANTHER" id="PTHR43798">
    <property type="entry name" value="MONOACYLGLYCEROL LIPASE"/>
    <property type="match status" value="1"/>
</dbReference>
<dbReference type="Gene3D" id="3.40.50.1820">
    <property type="entry name" value="alpha/beta hydrolase"/>
    <property type="match status" value="1"/>
</dbReference>
<dbReference type="InterPro" id="IPR000639">
    <property type="entry name" value="Epox_hydrolase-like"/>
</dbReference>
<keyword evidence="1" id="KW-0812">Transmembrane</keyword>
<dbReference type="GO" id="GO:0016020">
    <property type="term" value="C:membrane"/>
    <property type="evidence" value="ECO:0007669"/>
    <property type="project" value="TreeGrafter"/>
</dbReference>
<dbReference type="EMBL" id="QGGI01000005">
    <property type="protein sequence ID" value="PWJ95521.1"/>
    <property type="molecule type" value="Genomic_DNA"/>
</dbReference>
<dbReference type="SUPFAM" id="SSF53474">
    <property type="entry name" value="alpha/beta-Hydrolases"/>
    <property type="match status" value="1"/>
</dbReference>
<keyword evidence="4" id="KW-1185">Reference proteome</keyword>
<dbReference type="PRINTS" id="PR00412">
    <property type="entry name" value="EPOXHYDRLASE"/>
</dbReference>
<proteinExistence type="predicted"/>
<dbReference type="Proteomes" id="UP000245921">
    <property type="component" value="Unassembled WGS sequence"/>
</dbReference>
<keyword evidence="1" id="KW-1133">Transmembrane helix</keyword>
<feature type="transmembrane region" description="Helical" evidence="1">
    <location>
        <begin position="7"/>
        <end position="25"/>
    </location>
</feature>
<dbReference type="AlphaFoldDB" id="A0AA45C7U0"/>